<dbReference type="GO" id="GO:0005634">
    <property type="term" value="C:nucleus"/>
    <property type="evidence" value="ECO:0000318"/>
    <property type="project" value="GO_Central"/>
</dbReference>
<feature type="compositionally biased region" description="Basic and acidic residues" evidence="3">
    <location>
        <begin position="1"/>
        <end position="11"/>
    </location>
</feature>
<feature type="region of interest" description="Disordered" evidence="3">
    <location>
        <begin position="1"/>
        <end position="58"/>
    </location>
</feature>
<dbReference type="OMA" id="MEVEYHG"/>
<name>A0A1U8A503_NELNU</name>
<protein>
    <submittedName>
        <fullName evidence="5">Uncharacterized protein LOC104597159</fullName>
    </submittedName>
</protein>
<dbReference type="PANTHER" id="PTHR33142">
    <property type="entry name" value="CYCLIN-DEPENDENT PROTEIN KINASE INHIBITOR SMR13"/>
    <property type="match status" value="1"/>
</dbReference>
<accession>A0A1U8A503</accession>
<dbReference type="InterPro" id="IPR040389">
    <property type="entry name" value="SMR"/>
</dbReference>
<dbReference type="GO" id="GO:0004860">
    <property type="term" value="F:protein kinase inhibitor activity"/>
    <property type="evidence" value="ECO:0007669"/>
    <property type="project" value="UniProtKB-KW"/>
</dbReference>
<sequence length="75" mass="8527">MEIEVDERTEMTEEEQGCQTPKHGECQIPTASVCPPPPRKKPVYGKKRDPPKNGYFQPPDLEVLFALAPRREAYA</sequence>
<evidence type="ECO:0000256" key="2">
    <source>
        <dbReference type="ARBA" id="ARBA00023306"/>
    </source>
</evidence>
<keyword evidence="4" id="KW-1185">Reference proteome</keyword>
<dbReference type="PANTHER" id="PTHR33142:SF15">
    <property type="entry name" value="CYCLIN-DEPENDENT PROTEIN KINASE INHIBITOR SMR4"/>
    <property type="match status" value="1"/>
</dbReference>
<dbReference type="eggNOG" id="ENOG502S9X0">
    <property type="taxonomic scope" value="Eukaryota"/>
</dbReference>
<dbReference type="OrthoDB" id="650965at2759"/>
<proteinExistence type="predicted"/>
<evidence type="ECO:0000313" key="4">
    <source>
        <dbReference type="Proteomes" id="UP000189703"/>
    </source>
</evidence>
<dbReference type="FunCoup" id="A0A1U8A503">
    <property type="interactions" value="9"/>
</dbReference>
<dbReference type="GO" id="GO:0032875">
    <property type="term" value="P:regulation of DNA endoreduplication"/>
    <property type="evidence" value="ECO:0007669"/>
    <property type="project" value="InterPro"/>
</dbReference>
<evidence type="ECO:0000256" key="1">
    <source>
        <dbReference type="ARBA" id="ARBA00023013"/>
    </source>
</evidence>
<dbReference type="GeneID" id="104597159"/>
<reference evidence="5" key="1">
    <citation type="submission" date="2025-08" db="UniProtKB">
        <authorList>
            <consortium name="RefSeq"/>
        </authorList>
    </citation>
    <scope>IDENTIFICATION</scope>
</reference>
<dbReference type="RefSeq" id="XP_010256881.1">
    <property type="nucleotide sequence ID" value="XM_010258579.2"/>
</dbReference>
<dbReference type="AlphaFoldDB" id="A0A1U8A503"/>
<dbReference type="Proteomes" id="UP000189703">
    <property type="component" value="Unplaced"/>
</dbReference>
<keyword evidence="2" id="KW-0131">Cell cycle</keyword>
<gene>
    <name evidence="5" type="primary">LOC104597159</name>
</gene>
<evidence type="ECO:0000256" key="3">
    <source>
        <dbReference type="SAM" id="MobiDB-lite"/>
    </source>
</evidence>
<keyword evidence="1" id="KW-0649">Protein kinase inhibitor</keyword>
<organism evidence="4 5">
    <name type="scientific">Nelumbo nucifera</name>
    <name type="common">Sacred lotus</name>
    <dbReference type="NCBI Taxonomy" id="4432"/>
    <lineage>
        <taxon>Eukaryota</taxon>
        <taxon>Viridiplantae</taxon>
        <taxon>Streptophyta</taxon>
        <taxon>Embryophyta</taxon>
        <taxon>Tracheophyta</taxon>
        <taxon>Spermatophyta</taxon>
        <taxon>Magnoliopsida</taxon>
        <taxon>Proteales</taxon>
        <taxon>Nelumbonaceae</taxon>
        <taxon>Nelumbo</taxon>
    </lineage>
</organism>
<dbReference type="KEGG" id="nnu:104597159"/>
<evidence type="ECO:0000313" key="5">
    <source>
        <dbReference type="RefSeq" id="XP_010256881.1"/>
    </source>
</evidence>